<evidence type="ECO:0000256" key="10">
    <source>
        <dbReference type="ARBA" id="ARBA00023303"/>
    </source>
</evidence>
<evidence type="ECO:0000256" key="6">
    <source>
        <dbReference type="ARBA" id="ARBA00022729"/>
    </source>
</evidence>
<name>A0A8B6BNW0_MYTGA</name>
<dbReference type="OrthoDB" id="6052960at2759"/>
<evidence type="ECO:0000259" key="13">
    <source>
        <dbReference type="Pfam" id="PF02931"/>
    </source>
</evidence>
<sequence length="426" mass="49210">MSTCERITNLRKYKYPMTNMNLIGIEKNVFSFFLMFTLYNVYTEAISLQRQILQDILDHRDYDKRIPPGIDLGDIYEEQPTNVSVQLFITEMYDVNVNEMDFSITCYLRQRWVDHRLNFSHPNITLELTQDEISSIWTPDTFFPESKKGDLHTITKPNTLMHIYHNGTVLYSLRLHLQLSCSMDFHLYPLDHQRCKIHLESYGLTAKKLLYSWIDGTPVHVLNENLPLYDINGRPPTSASLCHTSLFNGGTGFSCLEMVIELKRSIGYYMTEIFIPDILIVVLSWVSFWLHPLAVPGRISLGAVTVLTMSSLGSASRRNAPRVSYVKAVDVWSLFQILFVFAALVEFSVVNVLARIKVSDARASQIAQERASKHRESQGNVQDPDKDENRRPYLERAKKIDKISRIGFPAVYLFFNFLFWVTVPNL</sequence>
<dbReference type="InterPro" id="IPR018000">
    <property type="entry name" value="Neurotransmitter_ion_chnl_CS"/>
</dbReference>
<feature type="domain" description="Neurotransmitter-gated ion-channel ligand-binding" evidence="13">
    <location>
        <begin position="50"/>
        <end position="221"/>
    </location>
</feature>
<dbReference type="InterPro" id="IPR036719">
    <property type="entry name" value="Neuro-gated_channel_TM_sf"/>
</dbReference>
<feature type="region of interest" description="Disordered" evidence="12">
    <location>
        <begin position="369"/>
        <end position="391"/>
    </location>
</feature>
<comment type="similarity">
    <text evidence="11">Belongs to the ligand-gated ion channel (TC 1.A.9) family.</text>
</comment>
<keyword evidence="7 11" id="KW-1133">Transmembrane helix</keyword>
<dbReference type="InterPro" id="IPR006201">
    <property type="entry name" value="Neur_channel"/>
</dbReference>
<keyword evidence="3 11" id="KW-0813">Transport</keyword>
<dbReference type="PANTHER" id="PTHR18945">
    <property type="entry name" value="NEUROTRANSMITTER GATED ION CHANNEL"/>
    <property type="match status" value="1"/>
</dbReference>
<dbReference type="Gene3D" id="1.20.58.390">
    <property type="entry name" value="Neurotransmitter-gated ion-channel transmembrane domain"/>
    <property type="match status" value="1"/>
</dbReference>
<dbReference type="Proteomes" id="UP000596742">
    <property type="component" value="Unassembled WGS sequence"/>
</dbReference>
<comment type="subcellular location">
    <subcellularLocation>
        <location evidence="2">Cell membrane</location>
    </subcellularLocation>
    <subcellularLocation>
        <location evidence="1">Membrane</location>
        <topology evidence="1">Multi-pass membrane protein</topology>
    </subcellularLocation>
</comment>
<dbReference type="Pfam" id="PF02932">
    <property type="entry name" value="Neur_chan_memb"/>
    <property type="match status" value="1"/>
</dbReference>
<dbReference type="GO" id="GO:0005886">
    <property type="term" value="C:plasma membrane"/>
    <property type="evidence" value="ECO:0007669"/>
    <property type="project" value="UniProtKB-SubCell"/>
</dbReference>
<evidence type="ECO:0000256" key="8">
    <source>
        <dbReference type="ARBA" id="ARBA00023065"/>
    </source>
</evidence>
<dbReference type="NCBIfam" id="TIGR00860">
    <property type="entry name" value="LIC"/>
    <property type="match status" value="1"/>
</dbReference>
<evidence type="ECO:0000256" key="2">
    <source>
        <dbReference type="ARBA" id="ARBA00004236"/>
    </source>
</evidence>
<keyword evidence="9 11" id="KW-0472">Membrane</keyword>
<keyword evidence="8 11" id="KW-0406">Ion transport</keyword>
<evidence type="ECO:0000256" key="5">
    <source>
        <dbReference type="ARBA" id="ARBA00022692"/>
    </source>
</evidence>
<dbReference type="SUPFAM" id="SSF63712">
    <property type="entry name" value="Nicotinic receptor ligand binding domain-like"/>
    <property type="match status" value="1"/>
</dbReference>
<dbReference type="GO" id="GO:0004888">
    <property type="term" value="F:transmembrane signaling receptor activity"/>
    <property type="evidence" value="ECO:0007669"/>
    <property type="project" value="InterPro"/>
</dbReference>
<evidence type="ECO:0000313" key="15">
    <source>
        <dbReference type="EMBL" id="VDH92913.1"/>
    </source>
</evidence>
<dbReference type="InterPro" id="IPR006202">
    <property type="entry name" value="Neur_chan_lig-bd"/>
</dbReference>
<reference evidence="15" key="1">
    <citation type="submission" date="2018-11" db="EMBL/GenBank/DDBJ databases">
        <authorList>
            <person name="Alioto T."/>
            <person name="Alioto T."/>
        </authorList>
    </citation>
    <scope>NUCLEOTIDE SEQUENCE</scope>
</reference>
<feature type="transmembrane region" description="Helical" evidence="11">
    <location>
        <begin position="266"/>
        <end position="290"/>
    </location>
</feature>
<feature type="domain" description="Neurotransmitter-gated ion-channel transmembrane" evidence="14">
    <location>
        <begin position="274"/>
        <end position="370"/>
    </location>
</feature>
<organism evidence="15 16">
    <name type="scientific">Mytilus galloprovincialis</name>
    <name type="common">Mediterranean mussel</name>
    <dbReference type="NCBI Taxonomy" id="29158"/>
    <lineage>
        <taxon>Eukaryota</taxon>
        <taxon>Metazoa</taxon>
        <taxon>Spiralia</taxon>
        <taxon>Lophotrochozoa</taxon>
        <taxon>Mollusca</taxon>
        <taxon>Bivalvia</taxon>
        <taxon>Autobranchia</taxon>
        <taxon>Pteriomorphia</taxon>
        <taxon>Mytilida</taxon>
        <taxon>Mytiloidea</taxon>
        <taxon>Mytilidae</taxon>
        <taxon>Mytilinae</taxon>
        <taxon>Mytilus</taxon>
    </lineage>
</organism>
<dbReference type="PROSITE" id="PS00236">
    <property type="entry name" value="NEUROTR_ION_CHANNEL"/>
    <property type="match status" value="1"/>
</dbReference>
<evidence type="ECO:0000256" key="12">
    <source>
        <dbReference type="SAM" id="MobiDB-lite"/>
    </source>
</evidence>
<keyword evidence="6" id="KW-0732">Signal</keyword>
<keyword evidence="5 11" id="KW-0812">Transmembrane</keyword>
<keyword evidence="4" id="KW-1003">Cell membrane</keyword>
<evidence type="ECO:0000313" key="16">
    <source>
        <dbReference type="Proteomes" id="UP000596742"/>
    </source>
</evidence>
<dbReference type="GO" id="GO:0005230">
    <property type="term" value="F:extracellular ligand-gated monoatomic ion channel activity"/>
    <property type="evidence" value="ECO:0007669"/>
    <property type="project" value="InterPro"/>
</dbReference>
<dbReference type="CDD" id="cd19049">
    <property type="entry name" value="LGIC_TM_anion"/>
    <property type="match status" value="1"/>
</dbReference>
<dbReference type="InterPro" id="IPR006028">
    <property type="entry name" value="GABAA/Glycine_rcpt"/>
</dbReference>
<evidence type="ECO:0000256" key="1">
    <source>
        <dbReference type="ARBA" id="ARBA00004141"/>
    </source>
</evidence>
<feature type="compositionally biased region" description="Basic and acidic residues" evidence="12">
    <location>
        <begin position="370"/>
        <end position="391"/>
    </location>
</feature>
<evidence type="ECO:0000259" key="14">
    <source>
        <dbReference type="Pfam" id="PF02932"/>
    </source>
</evidence>
<feature type="transmembrane region" description="Helical" evidence="11">
    <location>
        <begin position="20"/>
        <end position="42"/>
    </location>
</feature>
<keyword evidence="16" id="KW-1185">Reference proteome</keyword>
<evidence type="ECO:0000256" key="11">
    <source>
        <dbReference type="RuleBase" id="RU000687"/>
    </source>
</evidence>
<keyword evidence="10 11" id="KW-0407">Ion channel</keyword>
<evidence type="ECO:0000256" key="7">
    <source>
        <dbReference type="ARBA" id="ARBA00022989"/>
    </source>
</evidence>
<evidence type="ECO:0000256" key="3">
    <source>
        <dbReference type="ARBA" id="ARBA00022448"/>
    </source>
</evidence>
<dbReference type="Pfam" id="PF02931">
    <property type="entry name" value="Neur_chan_LBD"/>
    <property type="match status" value="1"/>
</dbReference>
<dbReference type="InterPro" id="IPR006029">
    <property type="entry name" value="Neurotrans-gated_channel_TM"/>
</dbReference>
<dbReference type="AlphaFoldDB" id="A0A8B6BNW0"/>
<evidence type="ECO:0000256" key="9">
    <source>
        <dbReference type="ARBA" id="ARBA00023136"/>
    </source>
</evidence>
<dbReference type="Gene3D" id="2.70.170.10">
    <property type="entry name" value="Neurotransmitter-gated ion-channel ligand-binding domain"/>
    <property type="match status" value="1"/>
</dbReference>
<evidence type="ECO:0000256" key="4">
    <source>
        <dbReference type="ARBA" id="ARBA00022475"/>
    </source>
</evidence>
<comment type="caution">
    <text evidence="15">The sequence shown here is derived from an EMBL/GenBank/DDBJ whole genome shotgun (WGS) entry which is preliminary data.</text>
</comment>
<feature type="transmembrane region" description="Helical" evidence="11">
    <location>
        <begin position="331"/>
        <end position="354"/>
    </location>
</feature>
<gene>
    <name evidence="15" type="ORF">MGAL_10B024781</name>
</gene>
<dbReference type="InterPro" id="IPR038050">
    <property type="entry name" value="Neuro_actylchol_rec"/>
</dbReference>
<dbReference type="InterPro" id="IPR036734">
    <property type="entry name" value="Neur_chan_lig-bd_sf"/>
</dbReference>
<dbReference type="PRINTS" id="PR00253">
    <property type="entry name" value="GABAARECEPTR"/>
</dbReference>
<dbReference type="PRINTS" id="PR00252">
    <property type="entry name" value="NRIONCHANNEL"/>
</dbReference>
<accession>A0A8B6BNW0</accession>
<dbReference type="EMBL" id="UYJE01000391">
    <property type="protein sequence ID" value="VDH92913.1"/>
    <property type="molecule type" value="Genomic_DNA"/>
</dbReference>
<protein>
    <submittedName>
        <fullName evidence="15">Uncharacterized protein</fullName>
    </submittedName>
</protein>
<proteinExistence type="inferred from homology"/>
<feature type="transmembrane region" description="Helical" evidence="11">
    <location>
        <begin position="406"/>
        <end position="423"/>
    </location>
</feature>
<dbReference type="SUPFAM" id="SSF90112">
    <property type="entry name" value="Neurotransmitter-gated ion-channel transmembrane pore"/>
    <property type="match status" value="1"/>
</dbReference>